<gene>
    <name evidence="2" type="ORF">R1T40_13135</name>
</gene>
<accession>A0ABZ0HCZ8</accession>
<dbReference type="Pfam" id="PF14534">
    <property type="entry name" value="DUF4440"/>
    <property type="match status" value="1"/>
</dbReference>
<proteinExistence type="predicted"/>
<name>A0ABZ0HCZ8_TRISK</name>
<evidence type="ECO:0000259" key="1">
    <source>
        <dbReference type="Pfam" id="PF14534"/>
    </source>
</evidence>
<dbReference type="Proteomes" id="UP001302666">
    <property type="component" value="Chromosome"/>
</dbReference>
<feature type="domain" description="DUF4440" evidence="1">
    <location>
        <begin position="15"/>
        <end position="115"/>
    </location>
</feature>
<dbReference type="InterPro" id="IPR032710">
    <property type="entry name" value="NTF2-like_dom_sf"/>
</dbReference>
<sequence>MVALQDPDVLRQELSACERAVWDALVRGDADADAALLCHSFLGVYSSGFADRADHRAQLHHGPTVEAYDLTELQARALGAGHGLLSYRASFQRTGRQSPEVMFVSSIWQRRGAGWINIFSQDTPALPETRDGIQRASSEPTPN</sequence>
<dbReference type="EMBL" id="CP136704">
    <property type="protein sequence ID" value="WOI31906.1"/>
    <property type="molecule type" value="Genomic_DNA"/>
</dbReference>
<evidence type="ECO:0000313" key="2">
    <source>
        <dbReference type="EMBL" id="WOI31906.1"/>
    </source>
</evidence>
<protein>
    <submittedName>
        <fullName evidence="2">Nuclear transport factor 2 family protein</fullName>
    </submittedName>
</protein>
<organism evidence="2 3">
    <name type="scientific">Tritonibacter scottomollicae</name>
    <name type="common">Epibacterium scottomollicae</name>
    <dbReference type="NCBI Taxonomy" id="483013"/>
    <lineage>
        <taxon>Bacteria</taxon>
        <taxon>Pseudomonadati</taxon>
        <taxon>Pseudomonadota</taxon>
        <taxon>Alphaproteobacteria</taxon>
        <taxon>Rhodobacterales</taxon>
        <taxon>Paracoccaceae</taxon>
        <taxon>Tritonibacter</taxon>
    </lineage>
</organism>
<keyword evidence="3" id="KW-1185">Reference proteome</keyword>
<reference evidence="2 3" key="1">
    <citation type="submission" date="2023-10" db="EMBL/GenBank/DDBJ databases">
        <title>Eight complete genome sequences of bacteria isolated from laboratory stock of Giant Kelp gametophytes.</title>
        <authorList>
            <person name="Tolentino B."/>
            <person name="Nuzhdin S."/>
        </authorList>
    </citation>
    <scope>NUCLEOTIDE SEQUENCE [LARGE SCALE GENOMIC DNA]</scope>
    <source>
        <strain evidence="2 3">LC.270.F.C4</strain>
    </source>
</reference>
<dbReference type="Gene3D" id="3.10.450.50">
    <property type="match status" value="1"/>
</dbReference>
<dbReference type="RefSeq" id="WP_317384433.1">
    <property type="nucleotide sequence ID" value="NZ_CP136704.1"/>
</dbReference>
<evidence type="ECO:0000313" key="3">
    <source>
        <dbReference type="Proteomes" id="UP001302666"/>
    </source>
</evidence>
<dbReference type="InterPro" id="IPR027843">
    <property type="entry name" value="DUF4440"/>
</dbReference>
<dbReference type="SUPFAM" id="SSF54427">
    <property type="entry name" value="NTF2-like"/>
    <property type="match status" value="1"/>
</dbReference>